<evidence type="ECO:0000313" key="2">
    <source>
        <dbReference type="EMBL" id="PFX28873.1"/>
    </source>
</evidence>
<dbReference type="Proteomes" id="UP000225706">
    <property type="component" value="Unassembled WGS sequence"/>
</dbReference>
<dbReference type="EMBL" id="LSMT01000075">
    <property type="protein sequence ID" value="PFX28873.1"/>
    <property type="molecule type" value="Genomic_DNA"/>
</dbReference>
<comment type="caution">
    <text evidence="2">The sequence shown here is derived from an EMBL/GenBank/DDBJ whole genome shotgun (WGS) entry which is preliminary data.</text>
</comment>
<organism evidence="2 3">
    <name type="scientific">Stylophora pistillata</name>
    <name type="common">Smooth cauliflower coral</name>
    <dbReference type="NCBI Taxonomy" id="50429"/>
    <lineage>
        <taxon>Eukaryota</taxon>
        <taxon>Metazoa</taxon>
        <taxon>Cnidaria</taxon>
        <taxon>Anthozoa</taxon>
        <taxon>Hexacorallia</taxon>
        <taxon>Scleractinia</taxon>
        <taxon>Astrocoeniina</taxon>
        <taxon>Pocilloporidae</taxon>
        <taxon>Stylophora</taxon>
    </lineage>
</organism>
<sequence length="291" mass="33112">MQFGDIERFLIEAEATNVGPQLLPQLQTIFSDPKRLINLKLELAITIDVAEHFVKATYFLEGNGALVLSCYEKLHAVARACQAPHFPNVHAVAAAIAEENHGQNVAVLEQAKACVQPVLDWFLRKFNVQLYNRVLVFKAARYVCPVRVQWLKPTQQSVEALQVFTFLDDDGIINGVKAELPAYLVSTEDVVINTEERKVKWWHDHKDQLPHWAFAVKKVLLVQPSSAAAERHCERDMRVKSTTSGRHLSVRRRLFTKRNTDHNDGSEEDYEANDPGEGEVSEDYANKMYME</sequence>
<proteinExistence type="predicted"/>
<reference evidence="3" key="1">
    <citation type="journal article" date="2017" name="bioRxiv">
        <title>Comparative analysis of the genomes of Stylophora pistillata and Acropora digitifera provides evidence for extensive differences between species of corals.</title>
        <authorList>
            <person name="Voolstra C.R."/>
            <person name="Li Y."/>
            <person name="Liew Y.J."/>
            <person name="Baumgarten S."/>
            <person name="Zoccola D."/>
            <person name="Flot J.-F."/>
            <person name="Tambutte S."/>
            <person name="Allemand D."/>
            <person name="Aranda M."/>
        </authorList>
    </citation>
    <scope>NUCLEOTIDE SEQUENCE [LARGE SCALE GENOMIC DNA]</scope>
</reference>
<name>A0A2B4SIG1_STYPI</name>
<protein>
    <recommendedName>
        <fullName evidence="4">HAT C-terminal dimerisation domain-containing protein</fullName>
    </recommendedName>
</protein>
<feature type="compositionally biased region" description="Acidic residues" evidence="1">
    <location>
        <begin position="266"/>
        <end position="282"/>
    </location>
</feature>
<evidence type="ECO:0000256" key="1">
    <source>
        <dbReference type="SAM" id="MobiDB-lite"/>
    </source>
</evidence>
<evidence type="ECO:0008006" key="4">
    <source>
        <dbReference type="Google" id="ProtNLM"/>
    </source>
</evidence>
<keyword evidence="3" id="KW-1185">Reference proteome</keyword>
<evidence type="ECO:0000313" key="3">
    <source>
        <dbReference type="Proteomes" id="UP000225706"/>
    </source>
</evidence>
<accession>A0A2B4SIG1</accession>
<feature type="region of interest" description="Disordered" evidence="1">
    <location>
        <begin position="235"/>
        <end position="291"/>
    </location>
</feature>
<dbReference type="AlphaFoldDB" id="A0A2B4SIG1"/>
<gene>
    <name evidence="2" type="ORF">AWC38_SpisGene6372</name>
</gene>